<evidence type="ECO:0000256" key="8">
    <source>
        <dbReference type="ARBA" id="ARBA00048968"/>
    </source>
</evidence>
<comment type="catalytic activity">
    <reaction evidence="7">
        <text>adenosine + H2O + H(+) = inosine + NH4(+)</text>
        <dbReference type="Rhea" id="RHEA:24408"/>
        <dbReference type="ChEBI" id="CHEBI:15377"/>
        <dbReference type="ChEBI" id="CHEBI:15378"/>
        <dbReference type="ChEBI" id="CHEBI:16335"/>
        <dbReference type="ChEBI" id="CHEBI:17596"/>
        <dbReference type="ChEBI" id="CHEBI:28938"/>
        <dbReference type="EC" id="3.5.4.4"/>
    </reaction>
    <physiologicalReaction direction="left-to-right" evidence="7">
        <dbReference type="Rhea" id="RHEA:24409"/>
    </physiologicalReaction>
</comment>
<sequence>MTKLHANWPSPSNVKAFTTLRHSGFSKIPFDSNNLAAHVGDNPDAVSLNRQQLRKELGTTQEPAWLEQIHSNVCVVTEEDNNRVADAAITRTARQPLAILTADCLPILLCNQEGNEIAAIHAGWRGLVNGIVENTLARIKSAPDKLMAWIGPAICQSCYETGPEVLESYQKRYPFATQEFRPIGEKWHANLAKLAERILNYSGVTAVYQSNSCTFEQKNDFYSYRRESQTGRMATLIWFTETFGNKQYDYD</sequence>
<dbReference type="Proteomes" id="UP000054869">
    <property type="component" value="Unassembled WGS sequence"/>
</dbReference>
<dbReference type="SUPFAM" id="SSF64438">
    <property type="entry name" value="CNF1/YfiH-like putative cysteine hydrolases"/>
    <property type="match status" value="1"/>
</dbReference>
<comment type="catalytic activity">
    <reaction evidence="8">
        <text>adenosine + phosphate = alpha-D-ribose 1-phosphate + adenine</text>
        <dbReference type="Rhea" id="RHEA:27642"/>
        <dbReference type="ChEBI" id="CHEBI:16335"/>
        <dbReference type="ChEBI" id="CHEBI:16708"/>
        <dbReference type="ChEBI" id="CHEBI:43474"/>
        <dbReference type="ChEBI" id="CHEBI:57720"/>
        <dbReference type="EC" id="2.4.2.1"/>
    </reaction>
    <physiologicalReaction direction="left-to-right" evidence="8">
        <dbReference type="Rhea" id="RHEA:27643"/>
    </physiologicalReaction>
</comment>
<evidence type="ECO:0000313" key="11">
    <source>
        <dbReference type="EMBL" id="KTD22828.1"/>
    </source>
</evidence>
<dbReference type="InterPro" id="IPR011324">
    <property type="entry name" value="Cytotoxic_necrot_fac-like_cat"/>
</dbReference>
<dbReference type="PANTHER" id="PTHR30616">
    <property type="entry name" value="UNCHARACTERIZED PROTEIN YFIH"/>
    <property type="match status" value="1"/>
</dbReference>
<dbReference type="GO" id="GO:0016787">
    <property type="term" value="F:hydrolase activity"/>
    <property type="evidence" value="ECO:0007669"/>
    <property type="project" value="UniProtKB-KW"/>
</dbReference>
<dbReference type="Pfam" id="PF02578">
    <property type="entry name" value="Cu-oxidase_4"/>
    <property type="match status" value="1"/>
</dbReference>
<dbReference type="RefSeq" id="WP_408606913.1">
    <property type="nucleotide sequence ID" value="NZ_CAAAJD010000022.1"/>
</dbReference>
<evidence type="ECO:0000256" key="6">
    <source>
        <dbReference type="ARBA" id="ARBA00022833"/>
    </source>
</evidence>
<evidence type="ECO:0000256" key="2">
    <source>
        <dbReference type="ARBA" id="ARBA00007353"/>
    </source>
</evidence>
<evidence type="ECO:0000256" key="3">
    <source>
        <dbReference type="ARBA" id="ARBA00022679"/>
    </source>
</evidence>
<dbReference type="GO" id="GO:0005507">
    <property type="term" value="F:copper ion binding"/>
    <property type="evidence" value="ECO:0007669"/>
    <property type="project" value="TreeGrafter"/>
</dbReference>
<keyword evidence="5" id="KW-0378">Hydrolase</keyword>
<reference evidence="11 12" key="1">
    <citation type="submission" date="2015-11" db="EMBL/GenBank/DDBJ databases">
        <title>Genomic analysis of 38 Legionella species identifies large and diverse effector repertoires.</title>
        <authorList>
            <person name="Burstein D."/>
            <person name="Amaro F."/>
            <person name="Zusman T."/>
            <person name="Lifshitz Z."/>
            <person name="Cohen O."/>
            <person name="Gilbert J.A."/>
            <person name="Pupko T."/>
            <person name="Shuman H.A."/>
            <person name="Segal G."/>
        </authorList>
    </citation>
    <scope>NUCLEOTIDE SEQUENCE [LARGE SCALE GENOMIC DNA]</scope>
    <source>
        <strain evidence="11 12">ATCC 49751</strain>
    </source>
</reference>
<protein>
    <recommendedName>
        <fullName evidence="10">Purine nucleoside phosphorylase</fullName>
    </recommendedName>
</protein>
<comment type="catalytic activity">
    <reaction evidence="9">
        <text>S-methyl-5'-thioadenosine + phosphate = 5-(methylsulfanyl)-alpha-D-ribose 1-phosphate + adenine</text>
        <dbReference type="Rhea" id="RHEA:11852"/>
        <dbReference type="ChEBI" id="CHEBI:16708"/>
        <dbReference type="ChEBI" id="CHEBI:17509"/>
        <dbReference type="ChEBI" id="CHEBI:43474"/>
        <dbReference type="ChEBI" id="CHEBI:58533"/>
        <dbReference type="EC" id="2.4.2.28"/>
    </reaction>
    <physiologicalReaction direction="left-to-right" evidence="9">
        <dbReference type="Rhea" id="RHEA:11853"/>
    </physiologicalReaction>
</comment>
<name>A0A0W0VRN8_9GAMM</name>
<evidence type="ECO:0000256" key="4">
    <source>
        <dbReference type="ARBA" id="ARBA00022723"/>
    </source>
</evidence>
<gene>
    <name evidence="11" type="primary">yfiH</name>
    <name evidence="11" type="ORF">Llan_1069</name>
</gene>
<dbReference type="GO" id="GO:0017061">
    <property type="term" value="F:S-methyl-5-thioadenosine phosphorylase activity"/>
    <property type="evidence" value="ECO:0007669"/>
    <property type="project" value="UniProtKB-EC"/>
</dbReference>
<keyword evidence="4" id="KW-0479">Metal-binding</keyword>
<dbReference type="CDD" id="cd16833">
    <property type="entry name" value="YfiH"/>
    <property type="match status" value="1"/>
</dbReference>
<dbReference type="InterPro" id="IPR038371">
    <property type="entry name" value="Cu_polyphenol_OxRdtase_sf"/>
</dbReference>
<evidence type="ECO:0000256" key="1">
    <source>
        <dbReference type="ARBA" id="ARBA00000553"/>
    </source>
</evidence>
<dbReference type="AlphaFoldDB" id="A0A0W0VRN8"/>
<evidence type="ECO:0000256" key="10">
    <source>
        <dbReference type="RuleBase" id="RU361274"/>
    </source>
</evidence>
<dbReference type="PANTHER" id="PTHR30616:SF2">
    <property type="entry name" value="PURINE NUCLEOSIDE PHOSPHORYLASE LACC1"/>
    <property type="match status" value="1"/>
</dbReference>
<comment type="similarity">
    <text evidence="2 10">Belongs to the purine nucleoside phosphorylase YfiH/LACC1 family.</text>
</comment>
<evidence type="ECO:0000256" key="7">
    <source>
        <dbReference type="ARBA" id="ARBA00047989"/>
    </source>
</evidence>
<proteinExistence type="inferred from homology"/>
<dbReference type="Gene3D" id="3.60.140.10">
    <property type="entry name" value="CNF1/YfiH-like putative cysteine hydrolases"/>
    <property type="match status" value="1"/>
</dbReference>
<organism evidence="11 12">
    <name type="scientific">Legionella lansingensis</name>
    <dbReference type="NCBI Taxonomy" id="45067"/>
    <lineage>
        <taxon>Bacteria</taxon>
        <taxon>Pseudomonadati</taxon>
        <taxon>Pseudomonadota</taxon>
        <taxon>Gammaproteobacteria</taxon>
        <taxon>Legionellales</taxon>
        <taxon>Legionellaceae</taxon>
        <taxon>Legionella</taxon>
    </lineage>
</organism>
<evidence type="ECO:0000313" key="12">
    <source>
        <dbReference type="Proteomes" id="UP000054869"/>
    </source>
</evidence>
<keyword evidence="3" id="KW-0808">Transferase</keyword>
<comment type="caution">
    <text evidence="11">The sequence shown here is derived from an EMBL/GenBank/DDBJ whole genome shotgun (WGS) entry which is preliminary data.</text>
</comment>
<dbReference type="eggNOG" id="COG1496">
    <property type="taxonomic scope" value="Bacteria"/>
</dbReference>
<evidence type="ECO:0000256" key="9">
    <source>
        <dbReference type="ARBA" id="ARBA00049893"/>
    </source>
</evidence>
<comment type="catalytic activity">
    <reaction evidence="1">
        <text>inosine + phosphate = alpha-D-ribose 1-phosphate + hypoxanthine</text>
        <dbReference type="Rhea" id="RHEA:27646"/>
        <dbReference type="ChEBI" id="CHEBI:17368"/>
        <dbReference type="ChEBI" id="CHEBI:17596"/>
        <dbReference type="ChEBI" id="CHEBI:43474"/>
        <dbReference type="ChEBI" id="CHEBI:57720"/>
        <dbReference type="EC" id="2.4.2.1"/>
    </reaction>
    <physiologicalReaction direction="left-to-right" evidence="1">
        <dbReference type="Rhea" id="RHEA:27647"/>
    </physiologicalReaction>
</comment>
<dbReference type="EMBL" id="LNYI01000021">
    <property type="protein sequence ID" value="KTD22828.1"/>
    <property type="molecule type" value="Genomic_DNA"/>
</dbReference>
<accession>A0A0W0VRN8</accession>
<dbReference type="PATRIC" id="fig|45067.4.peg.1118"/>
<keyword evidence="12" id="KW-1185">Reference proteome</keyword>
<dbReference type="STRING" id="45067.Llan_1069"/>
<keyword evidence="6" id="KW-0862">Zinc</keyword>
<dbReference type="InterPro" id="IPR003730">
    <property type="entry name" value="Cu_polyphenol_OxRdtase"/>
</dbReference>
<dbReference type="NCBIfam" id="TIGR00726">
    <property type="entry name" value="peptidoglycan editing factor PgeF"/>
    <property type="match status" value="1"/>
</dbReference>
<evidence type="ECO:0000256" key="5">
    <source>
        <dbReference type="ARBA" id="ARBA00022801"/>
    </source>
</evidence>